<keyword evidence="3" id="KW-1185">Reference proteome</keyword>
<dbReference type="Gene3D" id="3.30.1340.30">
    <property type="match status" value="3"/>
</dbReference>
<dbReference type="PANTHER" id="PTHR34606:SF4">
    <property type="entry name" value="OUTER MEMBRANE LIPOPROTEIN DOLP"/>
    <property type="match status" value="1"/>
</dbReference>
<dbReference type="Proteomes" id="UP000540989">
    <property type="component" value="Unassembled WGS sequence"/>
</dbReference>
<evidence type="ECO:0000313" key="3">
    <source>
        <dbReference type="Proteomes" id="UP000540989"/>
    </source>
</evidence>
<dbReference type="AlphaFoldDB" id="A0A7W7ZIL1"/>
<comment type="caution">
    <text evidence="2">The sequence shown here is derived from an EMBL/GenBank/DDBJ whole genome shotgun (WGS) entry which is preliminary data.</text>
</comment>
<dbReference type="PANTHER" id="PTHR34606">
    <property type="entry name" value="BON DOMAIN-CONTAINING PROTEIN"/>
    <property type="match status" value="1"/>
</dbReference>
<dbReference type="PROSITE" id="PS50914">
    <property type="entry name" value="BON"/>
    <property type="match status" value="2"/>
</dbReference>
<name>A0A7W7ZIL1_9BACT</name>
<feature type="domain" description="BON" evidence="1">
    <location>
        <begin position="31"/>
        <end position="100"/>
    </location>
</feature>
<sequence>MLTKTTGWKVSIAAIAFAISATQITPRAWAEGTQSDSRIQAELTKSLSNARFKDVQASVQNGVVSLAGTVDVYGVKEDAIMRAHKIKAVTAVKDGLQVGGPVIPDEILQQKLLGKIQSDRIGYGTTAFNAISLNVDHGIVTLGGTAYGPVDKNFALGDASYTAGVKGVVDNIQVDPVSMFDDRIRIATARSIYGYPMLNKYAIDPAKPIRIVVQNGNVTLVGVVINKADKEIAGLRANSVPGVFKVTNDLQVANERVQQD</sequence>
<gene>
    <name evidence="2" type="ORF">HDF16_004930</name>
</gene>
<dbReference type="RefSeq" id="WP_184222327.1">
    <property type="nucleotide sequence ID" value="NZ_JACHIP010000010.1"/>
</dbReference>
<accession>A0A7W7ZIL1</accession>
<reference evidence="2 3" key="1">
    <citation type="submission" date="2020-08" db="EMBL/GenBank/DDBJ databases">
        <title>Genomic Encyclopedia of Type Strains, Phase IV (KMG-V): Genome sequencing to study the core and pangenomes of soil and plant-associated prokaryotes.</title>
        <authorList>
            <person name="Whitman W."/>
        </authorList>
    </citation>
    <scope>NUCLEOTIDE SEQUENCE [LARGE SCALE GENOMIC DNA]</scope>
    <source>
        <strain evidence="2 3">M8UP14</strain>
    </source>
</reference>
<dbReference type="Pfam" id="PF04972">
    <property type="entry name" value="BON"/>
    <property type="match status" value="3"/>
</dbReference>
<dbReference type="EMBL" id="JACHIP010000010">
    <property type="protein sequence ID" value="MBB5060194.1"/>
    <property type="molecule type" value="Genomic_DNA"/>
</dbReference>
<proteinExistence type="predicted"/>
<evidence type="ECO:0000259" key="1">
    <source>
        <dbReference type="PROSITE" id="PS50914"/>
    </source>
</evidence>
<protein>
    <submittedName>
        <fullName evidence="2">Osmotically-inducible protein OsmY</fullName>
    </submittedName>
</protein>
<dbReference type="InterPro" id="IPR007055">
    <property type="entry name" value="BON_dom"/>
</dbReference>
<dbReference type="InterPro" id="IPR051686">
    <property type="entry name" value="Lipoprotein_DolP"/>
</dbReference>
<organism evidence="2 3">
    <name type="scientific">Granulicella aggregans</name>
    <dbReference type="NCBI Taxonomy" id="474949"/>
    <lineage>
        <taxon>Bacteria</taxon>
        <taxon>Pseudomonadati</taxon>
        <taxon>Acidobacteriota</taxon>
        <taxon>Terriglobia</taxon>
        <taxon>Terriglobales</taxon>
        <taxon>Acidobacteriaceae</taxon>
        <taxon>Granulicella</taxon>
    </lineage>
</organism>
<evidence type="ECO:0000313" key="2">
    <source>
        <dbReference type="EMBL" id="MBB5060194.1"/>
    </source>
</evidence>
<feature type="domain" description="BON" evidence="1">
    <location>
        <begin position="180"/>
        <end position="254"/>
    </location>
</feature>